<keyword evidence="3" id="KW-1185">Reference proteome</keyword>
<reference evidence="1" key="1">
    <citation type="journal article" date="2007" name="PLoS Biol.">
        <title>Rate of evolution in brain-expressed genes in humans and other primates.</title>
        <authorList>
            <person name="Wang H.-Y."/>
            <person name="Chien H.-C."/>
            <person name="Osada N."/>
            <person name="Hashimoto K."/>
            <person name="Sugano S."/>
            <person name="Gojobori T."/>
            <person name="Chou C.-K."/>
            <person name="Tsai S.-F."/>
            <person name="Wu C.-I."/>
            <person name="Shen C.-K.J."/>
        </authorList>
    </citation>
    <scope>NUCLEOTIDE SEQUENCE</scope>
</reference>
<name>I7G2N9_MACFA</name>
<protein>
    <submittedName>
        <fullName evidence="2">Eukaryotic translation initiation factor 1A X-linked</fullName>
    </submittedName>
    <submittedName>
        <fullName evidence="1">Macaca fascicularis brain cDNA clone: QmoA-11606, similar to human eukaryotic translation initiation factor 1A (EIF1A), mRNA, RefSeq: NM_001412.2</fullName>
    </submittedName>
</protein>
<evidence type="ECO:0000313" key="2">
    <source>
        <dbReference type="Ensembl" id="ENSMFAP00000051345.1"/>
    </source>
</evidence>
<dbReference type="Ensembl" id="ENSMFAT00000079319.1">
    <property type="protein sequence ID" value="ENSMFAP00000051345.1"/>
    <property type="gene ID" value="ENSMFAG00000060557.1"/>
</dbReference>
<dbReference type="GeneTree" id="ENSGT00390000008256"/>
<proteinExistence type="evidence at transcript level"/>
<dbReference type="AlphaFoldDB" id="I7G2N9"/>
<accession>I7G2N9</accession>
<organism evidence="1">
    <name type="scientific">Macaca fascicularis</name>
    <name type="common">Crab-eating macaque</name>
    <name type="synonym">Cynomolgus monkey</name>
    <dbReference type="NCBI Taxonomy" id="9541"/>
    <lineage>
        <taxon>Eukaryota</taxon>
        <taxon>Metazoa</taxon>
        <taxon>Chordata</taxon>
        <taxon>Craniata</taxon>
        <taxon>Vertebrata</taxon>
        <taxon>Euteleostomi</taxon>
        <taxon>Mammalia</taxon>
        <taxon>Eutheria</taxon>
        <taxon>Euarchontoglires</taxon>
        <taxon>Primates</taxon>
        <taxon>Haplorrhini</taxon>
        <taxon>Catarrhini</taxon>
        <taxon>Cercopithecidae</taxon>
        <taxon>Cercopithecinae</taxon>
        <taxon>Macaca</taxon>
    </lineage>
</organism>
<reference evidence="2" key="3">
    <citation type="submission" date="2025-05" db="UniProtKB">
        <authorList>
            <consortium name="Ensembl"/>
        </authorList>
    </citation>
    <scope>IDENTIFICATION</scope>
</reference>
<dbReference type="EMBL" id="AB170589">
    <property type="protein sequence ID" value="BAE87652.1"/>
    <property type="molecule type" value="mRNA"/>
</dbReference>
<evidence type="ECO:0000313" key="1">
    <source>
        <dbReference type="EMBL" id="BAE87652.1"/>
    </source>
</evidence>
<reference evidence="2 3" key="2">
    <citation type="submission" date="2013-03" db="EMBL/GenBank/DDBJ databases">
        <authorList>
            <person name="Warren W."/>
            <person name="Wilson R.K."/>
        </authorList>
    </citation>
    <scope>NUCLEOTIDE SEQUENCE</scope>
</reference>
<gene>
    <name evidence="2" type="primary">EIF1AX</name>
</gene>
<dbReference type="Proteomes" id="UP000233100">
    <property type="component" value="Chromosome X"/>
</dbReference>
<keyword evidence="1" id="KW-0648">Protein biosynthesis</keyword>
<keyword evidence="1" id="KW-0396">Initiation factor</keyword>
<sequence length="64" mass="7495">MLKSMKLIHLVLEMMMKFSSMTSEMMMKILMISKLNSTFYIPSFLDCPTIWILTMTKKIKISLA</sequence>
<dbReference type="GO" id="GO:0003743">
    <property type="term" value="F:translation initiation factor activity"/>
    <property type="evidence" value="ECO:0007669"/>
    <property type="project" value="UniProtKB-KW"/>
</dbReference>
<evidence type="ECO:0000313" key="3">
    <source>
        <dbReference type="Proteomes" id="UP000233100"/>
    </source>
</evidence>